<evidence type="ECO:0000313" key="3">
    <source>
        <dbReference type="Proteomes" id="UP001238163"/>
    </source>
</evidence>
<organism evidence="2 3">
    <name type="scientific">Oligosphaera ethanolica</name>
    <dbReference type="NCBI Taxonomy" id="760260"/>
    <lineage>
        <taxon>Bacteria</taxon>
        <taxon>Pseudomonadati</taxon>
        <taxon>Lentisphaerota</taxon>
        <taxon>Oligosphaeria</taxon>
        <taxon>Oligosphaerales</taxon>
        <taxon>Oligosphaeraceae</taxon>
        <taxon>Oligosphaera</taxon>
    </lineage>
</organism>
<reference evidence="2" key="1">
    <citation type="submission" date="2023-07" db="EMBL/GenBank/DDBJ databases">
        <title>Genomic Encyclopedia of Type Strains, Phase IV (KMG-IV): sequencing the most valuable type-strain genomes for metagenomic binning, comparative biology and taxonomic classification.</title>
        <authorList>
            <person name="Goeker M."/>
        </authorList>
    </citation>
    <scope>NUCLEOTIDE SEQUENCE</scope>
    <source>
        <strain evidence="2">DSM 24202</strain>
    </source>
</reference>
<dbReference type="RefSeq" id="WP_307259677.1">
    <property type="nucleotide sequence ID" value="NZ_JAUSVL010000001.1"/>
</dbReference>
<dbReference type="Gene3D" id="3.40.50.2300">
    <property type="match status" value="4"/>
</dbReference>
<protein>
    <submittedName>
        <fullName evidence="2">ABC-type uncharacterized transport system substrate-binding protein</fullName>
    </submittedName>
</protein>
<evidence type="ECO:0000313" key="2">
    <source>
        <dbReference type="EMBL" id="MDQ0288353.1"/>
    </source>
</evidence>
<proteinExistence type="predicted"/>
<keyword evidence="1" id="KW-1133">Transmembrane helix</keyword>
<accession>A0AAE3VDK5</accession>
<gene>
    <name evidence="2" type="ORF">J3R75_000460</name>
</gene>
<dbReference type="CDD" id="cd06325">
    <property type="entry name" value="PBP1_ABC_unchar_transporter"/>
    <property type="match status" value="2"/>
</dbReference>
<dbReference type="InterPro" id="IPR028082">
    <property type="entry name" value="Peripla_BP_I"/>
</dbReference>
<dbReference type="AlphaFoldDB" id="A0AAE3VDK5"/>
<keyword evidence="3" id="KW-1185">Reference proteome</keyword>
<dbReference type="PANTHER" id="PTHR35271">
    <property type="entry name" value="ABC TRANSPORTER, SUBSTRATE-BINDING LIPOPROTEIN-RELATED"/>
    <property type="match status" value="1"/>
</dbReference>
<feature type="transmembrane region" description="Helical" evidence="1">
    <location>
        <begin position="18"/>
        <end position="35"/>
    </location>
</feature>
<dbReference type="Pfam" id="PF04392">
    <property type="entry name" value="ABC_sub_bind"/>
    <property type="match status" value="2"/>
</dbReference>
<evidence type="ECO:0000256" key="1">
    <source>
        <dbReference type="SAM" id="Phobius"/>
    </source>
</evidence>
<sequence>MAAHQDRMAGSVEVCKRLFLGVALIVGAAAVLLLSDLRQRQATKDAGGGAEKQYRVAIFQIASRQILDDSVQGTIDGLAEEGLVQGRNLSVTRFNAEGDMVTANAIVQNILQGNFDLVATVSTPSLQTMANANRAGKLRHVFSVVTAPYGSGVGITGDKPGEHPEHLLGMGTFQPVRQVVQLARELYPDLKVAGTIINPGEACSQACLAMAQDECGKLGIDLLVAQVENSSGIYEAASSLAARGIEAFFIGGDNTVETSVESVFKAAVAARIPILAYAPDHVDAGALVGMGANYYEVGKAGGKLAGGVLTGRVKSSEYAIRDLMPRKLALNQQALAGLKAPWRIAPELLAQADILIDEQGHKTVRGGAAPVSTPALPAGKTWQLHMVSYSQSMMVEQWMRGFADACEKLGLRAGEDYQLTYRNAQGDMATANMMIDAAIDSQADILMTLTTPTLQAAVRKKPPMPVLFGLTANPLLAGAGKSDSEHLPGFTGISTMSDYEGMVVVIRECLPNARKIGTLYNPSEDNSVFNMEQMKEALAKAGLSMVTRATNEATEVPAAALALAGEDIDAICQVAGNLHDSSFPAIAQVARQLRKPLFAFVSGQALTGGAAIAVARDYEQGGRDHAALALRVMRGENPTAIPFAAISRTLIIVNTTHAAELGLALPPSLLQRADQVVDGKN</sequence>
<dbReference type="EMBL" id="JAUSVL010000001">
    <property type="protein sequence ID" value="MDQ0288353.1"/>
    <property type="molecule type" value="Genomic_DNA"/>
</dbReference>
<keyword evidence="1" id="KW-0812">Transmembrane</keyword>
<dbReference type="InterPro" id="IPR007487">
    <property type="entry name" value="ABC_transpt-TYRBP-like"/>
</dbReference>
<dbReference type="Proteomes" id="UP001238163">
    <property type="component" value="Unassembled WGS sequence"/>
</dbReference>
<dbReference type="SUPFAM" id="SSF53822">
    <property type="entry name" value="Periplasmic binding protein-like I"/>
    <property type="match status" value="2"/>
</dbReference>
<name>A0AAE3VDK5_9BACT</name>
<dbReference type="PANTHER" id="PTHR35271:SF1">
    <property type="entry name" value="ABC TRANSPORTER, SUBSTRATE-BINDING LIPOPROTEIN"/>
    <property type="match status" value="1"/>
</dbReference>
<keyword evidence="1" id="KW-0472">Membrane</keyword>
<comment type="caution">
    <text evidence="2">The sequence shown here is derived from an EMBL/GenBank/DDBJ whole genome shotgun (WGS) entry which is preliminary data.</text>
</comment>